<dbReference type="InterPro" id="IPR012291">
    <property type="entry name" value="CBM2_carb-bd_dom_sf"/>
</dbReference>
<feature type="domain" description="CBM2" evidence="3">
    <location>
        <begin position="119"/>
        <end position="219"/>
    </location>
</feature>
<evidence type="ECO:0000313" key="4">
    <source>
        <dbReference type="EMBL" id="RNL96945.1"/>
    </source>
</evidence>
<dbReference type="SUPFAM" id="SSF49384">
    <property type="entry name" value="Carbohydrate-binding domain"/>
    <property type="match status" value="1"/>
</dbReference>
<keyword evidence="5" id="KW-1185">Reference proteome</keyword>
<gene>
    <name evidence="4" type="ORF">EFE23_18635</name>
</gene>
<dbReference type="Gene3D" id="2.60.40.290">
    <property type="match status" value="1"/>
</dbReference>
<evidence type="ECO:0000256" key="2">
    <source>
        <dbReference type="SAM" id="Phobius"/>
    </source>
</evidence>
<sequence length="222" mass="22449">MSVGQQPASGARSTPRMLTSVPWIVVMLGVGLLAGLLVFALFSARPRESGAVPATLDPPIYLPAVGVETTGSAAPSSAAPLVEDTPSPTASSPRPTRSAAASVAAPAVSTPAEPRTGTVTAGYQATAVERDWFEARLTVTNGSARSESWEVRLFFTGNVKSVQAFSASGVSVSTQGSGVFVLRGAGPLPSGGSAVVSMRFTRTGTGDRPGRCTVNGADCVIG</sequence>
<name>A0ABX9WEM3_9ACTN</name>
<reference evidence="4 5" key="1">
    <citation type="submission" date="2018-11" db="EMBL/GenBank/DDBJ databases">
        <title>Micromonospora sp. PPF5-17, a new actinomycetes isolated from a hot spring soil.</title>
        <authorList>
            <person name="Thawai C."/>
        </authorList>
    </citation>
    <scope>NUCLEOTIDE SEQUENCE [LARGE SCALE GENOMIC DNA]</scope>
    <source>
        <strain evidence="4 5">PPF5-17</strain>
    </source>
</reference>
<dbReference type="InterPro" id="IPR001919">
    <property type="entry name" value="CBD2"/>
</dbReference>
<evidence type="ECO:0000313" key="5">
    <source>
        <dbReference type="Proteomes" id="UP000280698"/>
    </source>
</evidence>
<dbReference type="SMART" id="SM00637">
    <property type="entry name" value="CBD_II"/>
    <property type="match status" value="1"/>
</dbReference>
<dbReference type="RefSeq" id="WP_123242223.1">
    <property type="nucleotide sequence ID" value="NZ_JAAHBY010000055.1"/>
</dbReference>
<keyword evidence="2" id="KW-0472">Membrane</keyword>
<organism evidence="4 5">
    <name type="scientific">Micromonospora solifontis</name>
    <dbReference type="NCBI Taxonomy" id="2487138"/>
    <lineage>
        <taxon>Bacteria</taxon>
        <taxon>Bacillati</taxon>
        <taxon>Actinomycetota</taxon>
        <taxon>Actinomycetes</taxon>
        <taxon>Micromonosporales</taxon>
        <taxon>Micromonosporaceae</taxon>
        <taxon>Micromonospora</taxon>
    </lineage>
</organism>
<protein>
    <recommendedName>
        <fullName evidence="3">CBM2 domain-containing protein</fullName>
    </recommendedName>
</protein>
<feature type="transmembrane region" description="Helical" evidence="2">
    <location>
        <begin position="20"/>
        <end position="42"/>
    </location>
</feature>
<feature type="compositionally biased region" description="Low complexity" evidence="1">
    <location>
        <begin position="73"/>
        <end position="112"/>
    </location>
</feature>
<dbReference type="Proteomes" id="UP000280698">
    <property type="component" value="Unassembled WGS sequence"/>
</dbReference>
<keyword evidence="2" id="KW-0812">Transmembrane</keyword>
<proteinExistence type="predicted"/>
<dbReference type="Pfam" id="PF00553">
    <property type="entry name" value="CBM_2"/>
    <property type="match status" value="1"/>
</dbReference>
<evidence type="ECO:0000259" key="3">
    <source>
        <dbReference type="SMART" id="SM00637"/>
    </source>
</evidence>
<feature type="region of interest" description="Disordered" evidence="1">
    <location>
        <begin position="73"/>
        <end position="119"/>
    </location>
</feature>
<dbReference type="EMBL" id="RJLN01000055">
    <property type="protein sequence ID" value="RNL96945.1"/>
    <property type="molecule type" value="Genomic_DNA"/>
</dbReference>
<keyword evidence="2" id="KW-1133">Transmembrane helix</keyword>
<accession>A0ABX9WEM3</accession>
<evidence type="ECO:0000256" key="1">
    <source>
        <dbReference type="SAM" id="MobiDB-lite"/>
    </source>
</evidence>
<comment type="caution">
    <text evidence="4">The sequence shown here is derived from an EMBL/GenBank/DDBJ whole genome shotgun (WGS) entry which is preliminary data.</text>
</comment>
<dbReference type="InterPro" id="IPR008965">
    <property type="entry name" value="CBM2/CBM3_carb-bd_dom_sf"/>
</dbReference>